<dbReference type="GO" id="GO:0009306">
    <property type="term" value="P:protein secretion"/>
    <property type="evidence" value="ECO:0007669"/>
    <property type="project" value="InterPro"/>
</dbReference>
<reference evidence="10" key="1">
    <citation type="journal article" date="2014" name="Front. Microbiol.">
        <title>High frequency of phylogenetically diverse reductive dehalogenase-homologous genes in deep subseafloor sedimentary metagenomes.</title>
        <authorList>
            <person name="Kawai M."/>
            <person name="Futagami T."/>
            <person name="Toyoda A."/>
            <person name="Takaki Y."/>
            <person name="Nishi S."/>
            <person name="Hori S."/>
            <person name="Arai W."/>
            <person name="Tsubouchi T."/>
            <person name="Morono Y."/>
            <person name="Uchiyama I."/>
            <person name="Ito T."/>
            <person name="Fujiyama A."/>
            <person name="Inagaki F."/>
            <person name="Takami H."/>
        </authorList>
    </citation>
    <scope>NUCLEOTIDE SEQUENCE</scope>
    <source>
        <strain evidence="10">Expedition CK06-06</strain>
    </source>
</reference>
<keyword evidence="4" id="KW-1003">Cell membrane</keyword>
<dbReference type="EMBL" id="BARU01017721">
    <property type="protein sequence ID" value="GAH61709.1"/>
    <property type="molecule type" value="Genomic_DNA"/>
</dbReference>
<evidence type="ECO:0000256" key="8">
    <source>
        <dbReference type="ARBA" id="ARBA00023143"/>
    </source>
</evidence>
<keyword evidence="5 9" id="KW-0812">Transmembrane</keyword>
<dbReference type="AlphaFoldDB" id="X1I6H6"/>
<dbReference type="PANTHER" id="PTHR34040:SF2">
    <property type="entry name" value="FLAGELLAR BIOSYNTHETIC PROTEIN FLIQ"/>
    <property type="match status" value="1"/>
</dbReference>
<evidence type="ECO:0000313" key="10">
    <source>
        <dbReference type="EMBL" id="GAH61709.1"/>
    </source>
</evidence>
<evidence type="ECO:0000256" key="4">
    <source>
        <dbReference type="ARBA" id="ARBA00022475"/>
    </source>
</evidence>
<proteinExistence type="predicted"/>
<dbReference type="PIRSF" id="PIRSF004669">
    <property type="entry name" value="FliQ"/>
    <property type="match status" value="1"/>
</dbReference>
<dbReference type="PANTHER" id="PTHR34040">
    <property type="entry name" value="FLAGELLAR BIOSYNTHETIC PROTEIN FLIQ"/>
    <property type="match status" value="1"/>
</dbReference>
<dbReference type="NCBIfam" id="TIGR01402">
    <property type="entry name" value="fliQ"/>
    <property type="match status" value="1"/>
</dbReference>
<evidence type="ECO:0000256" key="1">
    <source>
        <dbReference type="ARBA" id="ARBA00004117"/>
    </source>
</evidence>
<evidence type="ECO:0000256" key="2">
    <source>
        <dbReference type="ARBA" id="ARBA00004651"/>
    </source>
</evidence>
<comment type="subcellular location">
    <subcellularLocation>
        <location evidence="1">Bacterial flagellum basal body</location>
    </subcellularLocation>
    <subcellularLocation>
        <location evidence="2">Cell membrane</location>
        <topology evidence="2">Multi-pass membrane protein</topology>
    </subcellularLocation>
</comment>
<organism evidence="10">
    <name type="scientific">marine sediment metagenome</name>
    <dbReference type="NCBI Taxonomy" id="412755"/>
    <lineage>
        <taxon>unclassified sequences</taxon>
        <taxon>metagenomes</taxon>
        <taxon>ecological metagenomes</taxon>
    </lineage>
</organism>
<dbReference type="InterPro" id="IPR006305">
    <property type="entry name" value="FliQ"/>
</dbReference>
<feature type="transmembrane region" description="Helical" evidence="9">
    <location>
        <begin position="17"/>
        <end position="39"/>
    </location>
</feature>
<gene>
    <name evidence="10" type="ORF">S03H2_29367</name>
</gene>
<feature type="transmembrane region" description="Helical" evidence="9">
    <location>
        <begin position="51"/>
        <end position="70"/>
    </location>
</feature>
<evidence type="ECO:0000256" key="5">
    <source>
        <dbReference type="ARBA" id="ARBA00022692"/>
    </source>
</evidence>
<evidence type="ECO:0000256" key="7">
    <source>
        <dbReference type="ARBA" id="ARBA00023136"/>
    </source>
</evidence>
<keyword evidence="6 9" id="KW-1133">Transmembrane helix</keyword>
<protein>
    <recommendedName>
        <fullName evidence="3">Flagellar biosynthetic protein FliQ</fullName>
    </recommendedName>
</protein>
<comment type="caution">
    <text evidence="10">The sequence shown here is derived from an EMBL/GenBank/DDBJ whole genome shotgun (WGS) entry which is preliminary data.</text>
</comment>
<dbReference type="GO" id="GO:0044780">
    <property type="term" value="P:bacterial-type flagellum assembly"/>
    <property type="evidence" value="ECO:0007669"/>
    <property type="project" value="InterPro"/>
</dbReference>
<sequence>MTQEFVISLGQETIKTILLLAAPMLLCGLAVGLIISIFQAVTQINEITISYVPKIVAILVALVVAAPWMLQLITTYSRNLINDIPGFIK</sequence>
<accession>X1I6H6</accession>
<keyword evidence="8" id="KW-0975">Bacterial flagellum</keyword>
<dbReference type="Pfam" id="PF01313">
    <property type="entry name" value="Bac_export_3"/>
    <property type="match status" value="1"/>
</dbReference>
<keyword evidence="7 9" id="KW-0472">Membrane</keyword>
<evidence type="ECO:0000256" key="3">
    <source>
        <dbReference type="ARBA" id="ARBA00021718"/>
    </source>
</evidence>
<dbReference type="GO" id="GO:0009425">
    <property type="term" value="C:bacterial-type flagellum basal body"/>
    <property type="evidence" value="ECO:0007669"/>
    <property type="project" value="UniProtKB-SubCell"/>
</dbReference>
<evidence type="ECO:0000256" key="9">
    <source>
        <dbReference type="SAM" id="Phobius"/>
    </source>
</evidence>
<dbReference type="PRINTS" id="PR00952">
    <property type="entry name" value="TYPE3IMQPROT"/>
</dbReference>
<dbReference type="GO" id="GO:0005886">
    <property type="term" value="C:plasma membrane"/>
    <property type="evidence" value="ECO:0007669"/>
    <property type="project" value="UniProtKB-SubCell"/>
</dbReference>
<dbReference type="InterPro" id="IPR002191">
    <property type="entry name" value="Bac_export_3"/>
</dbReference>
<name>X1I6H6_9ZZZZ</name>
<evidence type="ECO:0000256" key="6">
    <source>
        <dbReference type="ARBA" id="ARBA00022989"/>
    </source>
</evidence>